<keyword evidence="4" id="KW-0175">Coiled coil</keyword>
<feature type="compositionally biased region" description="Polar residues" evidence="5">
    <location>
        <begin position="68"/>
        <end position="77"/>
    </location>
</feature>
<feature type="domain" description="RING-type" evidence="6">
    <location>
        <begin position="1396"/>
        <end position="1436"/>
    </location>
</feature>
<proteinExistence type="predicted"/>
<name>A0AAD9JHF7_9ANNE</name>
<dbReference type="SMART" id="SM00184">
    <property type="entry name" value="RING"/>
    <property type="match status" value="1"/>
</dbReference>
<dbReference type="InterPro" id="IPR056871">
    <property type="entry name" value="WH_TTC3"/>
</dbReference>
<evidence type="ECO:0000259" key="6">
    <source>
        <dbReference type="PROSITE" id="PS50089"/>
    </source>
</evidence>
<dbReference type="Pfam" id="PF19179">
    <property type="entry name" value="TTC3_DZIP3_dom"/>
    <property type="match status" value="1"/>
</dbReference>
<evidence type="ECO:0000256" key="2">
    <source>
        <dbReference type="ARBA" id="ARBA00022833"/>
    </source>
</evidence>
<dbReference type="EMBL" id="JAODUP010000303">
    <property type="protein sequence ID" value="KAK2153243.1"/>
    <property type="molecule type" value="Genomic_DNA"/>
</dbReference>
<dbReference type="Gene3D" id="1.25.40.10">
    <property type="entry name" value="Tetratricopeptide repeat domain"/>
    <property type="match status" value="1"/>
</dbReference>
<accession>A0AAD9JHF7</accession>
<feature type="compositionally biased region" description="Basic residues" evidence="5">
    <location>
        <begin position="688"/>
        <end position="697"/>
    </location>
</feature>
<evidence type="ECO:0000313" key="7">
    <source>
        <dbReference type="EMBL" id="KAK2153243.1"/>
    </source>
</evidence>
<feature type="region of interest" description="Disordered" evidence="5">
    <location>
        <begin position="683"/>
        <end position="705"/>
    </location>
</feature>
<keyword evidence="1 3" id="KW-0863">Zinc-finger</keyword>
<dbReference type="Pfam" id="PF13639">
    <property type="entry name" value="zf-RING_2"/>
    <property type="match status" value="1"/>
</dbReference>
<dbReference type="PROSITE" id="PS50089">
    <property type="entry name" value="ZF_RING_2"/>
    <property type="match status" value="1"/>
</dbReference>
<organism evidence="7 8">
    <name type="scientific">Paralvinella palmiformis</name>
    <dbReference type="NCBI Taxonomy" id="53620"/>
    <lineage>
        <taxon>Eukaryota</taxon>
        <taxon>Metazoa</taxon>
        <taxon>Spiralia</taxon>
        <taxon>Lophotrochozoa</taxon>
        <taxon>Annelida</taxon>
        <taxon>Polychaeta</taxon>
        <taxon>Sedentaria</taxon>
        <taxon>Canalipalpata</taxon>
        <taxon>Terebellida</taxon>
        <taxon>Terebelliformia</taxon>
        <taxon>Alvinellidae</taxon>
        <taxon>Paralvinella</taxon>
    </lineage>
</organism>
<dbReference type="InterPro" id="IPR043866">
    <property type="entry name" value="TTC3/DZIP3_dom"/>
</dbReference>
<feature type="region of interest" description="Disordered" evidence="5">
    <location>
        <begin position="364"/>
        <end position="386"/>
    </location>
</feature>
<evidence type="ECO:0000256" key="4">
    <source>
        <dbReference type="SAM" id="Coils"/>
    </source>
</evidence>
<dbReference type="SMART" id="SM01197">
    <property type="entry name" value="FANCL_C"/>
    <property type="match status" value="1"/>
</dbReference>
<evidence type="ECO:0000256" key="5">
    <source>
        <dbReference type="SAM" id="MobiDB-lite"/>
    </source>
</evidence>
<dbReference type="CDD" id="cd16481">
    <property type="entry name" value="RING-H2_TTC3"/>
    <property type="match status" value="1"/>
</dbReference>
<dbReference type="InterPro" id="IPR056870">
    <property type="entry name" value="TTC3/DZIP3/RBM44-like_helical"/>
</dbReference>
<feature type="region of interest" description="Disordered" evidence="5">
    <location>
        <begin position="1154"/>
        <end position="1173"/>
    </location>
</feature>
<dbReference type="SUPFAM" id="SSF48452">
    <property type="entry name" value="TPR-like"/>
    <property type="match status" value="1"/>
</dbReference>
<feature type="compositionally biased region" description="Polar residues" evidence="5">
    <location>
        <begin position="419"/>
        <end position="447"/>
    </location>
</feature>
<dbReference type="InterPro" id="IPR011990">
    <property type="entry name" value="TPR-like_helical_dom_sf"/>
</dbReference>
<feature type="region of interest" description="Disordered" evidence="5">
    <location>
        <begin position="44"/>
        <end position="126"/>
    </location>
</feature>
<dbReference type="GO" id="GO:0005737">
    <property type="term" value="C:cytoplasm"/>
    <property type="evidence" value="ECO:0007669"/>
    <property type="project" value="UniProtKB-ARBA"/>
</dbReference>
<keyword evidence="8" id="KW-1185">Reference proteome</keyword>
<dbReference type="Pfam" id="PF24905">
    <property type="entry name" value="TTC3_9th"/>
    <property type="match status" value="1"/>
</dbReference>
<dbReference type="InterPro" id="IPR001841">
    <property type="entry name" value="Znf_RING"/>
</dbReference>
<evidence type="ECO:0000313" key="8">
    <source>
        <dbReference type="Proteomes" id="UP001208570"/>
    </source>
</evidence>
<feature type="compositionally biased region" description="Basic and acidic residues" evidence="5">
    <location>
        <begin position="91"/>
        <end position="107"/>
    </location>
</feature>
<feature type="compositionally biased region" description="Basic and acidic residues" evidence="5">
    <location>
        <begin position="364"/>
        <end position="377"/>
    </location>
</feature>
<feature type="coiled-coil region" evidence="4">
    <location>
        <begin position="1100"/>
        <end position="1134"/>
    </location>
</feature>
<evidence type="ECO:0000256" key="1">
    <source>
        <dbReference type="ARBA" id="ARBA00022771"/>
    </source>
</evidence>
<dbReference type="InterPro" id="IPR013083">
    <property type="entry name" value="Znf_RING/FYVE/PHD"/>
</dbReference>
<keyword evidence="2" id="KW-0862">Zinc</keyword>
<comment type="caution">
    <text evidence="7">The sequence shown here is derived from an EMBL/GenBank/DDBJ whole genome shotgun (WGS) entry which is preliminary data.</text>
</comment>
<dbReference type="PANTHER" id="PTHR17550">
    <property type="entry name" value="E3 UBIQUITIN-PROTEIN LIGASE TTC3"/>
    <property type="match status" value="1"/>
</dbReference>
<sequence>MEGNNCPWLWKEAKMVMDRDLVYANQLDKLAMWEMTLCHPEISHPTAVKQGGTNTRMRQRIRAESEPRTMTTKPRQSGSKDRRKKAKKKQDKIPVKDTSAKESKETKSSSSKGNYSVPQTLSKDEHRKKAIQGSRFLLNKDYRNAVVYYKQALNSVTGNCLQNDCLGVDNVLVIYACGVALKQLAAKKDLGEAAKKFKDIILVQQVSPMVHLALGEVYYLQSQFDKSEEMLQRGLMLCQAQKVKMWPGTEIVIEESERSNLKVALENMLISCRNLPPPVAKCCLPKQDGHLKVNIYIEDPEFRGYVRCLCFAKCVIEYHLDCWKKVTNELGRLFKKDLINCECLTPDCNAIIRSVTYYDMEGNEKRKIKSDKPERRPKQQHLSRLNKQAKCERNLKLWQKRKLVRKEKRRLGREELRNSRQNNEELQNEVTSGNNPTEGATSGSSHNIVEKLLPPSGDIEQYATVLKKNDVVEDETQVSHKKKKKSKKNLTFIEFVANQGEDVEDDDGYYGFDGFQEQLMLSQELFPATIQSSSWAKPAWQTSCPPANETTQYLRQNGSTVIGRSEQTVAPSSSRSSQTEEQTANQNTKDFIYSYFHNILEHHGPLKLTDPIIGEGLKEFPEEILRIVDESSGIGPFLSNNVQFEVVDDIVFLIQDRLRGLAMAQAQKKSLVEKYRLELAQTLQSPSSKHRKRKNKRDRSLADVDRHHGDYNFMDEECMSERSWPESEVSEVSKTSHPSMVNPPSTVGDVNTKHPAAFLPSAPSIQAAFHPVSPGTVQDVPKNAYSDFIVNDLKLPSTAFSGPVHHSSLPNHFTGSFQSGPGSQLKIDDIPGEYYPSAYFYGENWDVDDVDDDRSMCSSFSSVSKAARELDQIDDGLEISSISTDPLHNAMDSRLFQASKCFDEPITVSLSVPLTPKKKLPSRTKKTMPKSTVDTDKIRSKLLKLSRQENGIEYSAKPPPIRVAPNLPCGLSTSVPNGETRPSVVQTQWNVAGSLIGGNQATFNDDYHNSKSIMQPADTDSHSSRGSVQLETSTTISNNSHSCRERSMNTDCLSADWNQMEAMIRGLRAENAGLGADLERERQTRIDVTNEHSEQMDHLIAQLTIQNQITEDLNDQLKEEQQKHEAETTQLKSEIDYLKMRLMGVNDTVERNSACDAEDDHINQRSPTPKPQEEISKLELIRRENEKKLHEYAKIIKTCRDEDLPAPPEVLTSYKELKSFLQHLYRNNDATKIEHKKPIIKTKPEAKEVKVKPLQVVDLPLLPDNFQQWNLANSIQRHHNFGATSSILSGSPLGLGSIMKQHSKTSAFERLVLTIKDMFPGCQSSSIKQHILELRKLHGGTLSGMKLHDIIQQVSKSIASSEKNATFPRLGAHWPQVLAADSTIHSEEVFEEQDPCIICFEELTPQTELRNSCGHRFHSSCIREWLKRDSTCPTCRQHILLEDEFPTLH</sequence>
<dbReference type="PANTHER" id="PTHR17550:SF4">
    <property type="entry name" value="E3 UBIQUITIN-PROTEIN LIGASE TTC3"/>
    <property type="match status" value="1"/>
</dbReference>
<dbReference type="SUPFAM" id="SSF57850">
    <property type="entry name" value="RING/U-box"/>
    <property type="match status" value="1"/>
</dbReference>
<gene>
    <name evidence="7" type="ORF">LSH36_303g01017</name>
</gene>
<protein>
    <recommendedName>
        <fullName evidence="6">RING-type domain-containing protein</fullName>
    </recommendedName>
</protein>
<dbReference type="Proteomes" id="UP001208570">
    <property type="component" value="Unassembled WGS sequence"/>
</dbReference>
<feature type="compositionally biased region" description="Basic residues" evidence="5">
    <location>
        <begin position="81"/>
        <end position="90"/>
    </location>
</feature>
<feature type="region of interest" description="Disordered" evidence="5">
    <location>
        <begin position="409"/>
        <end position="447"/>
    </location>
</feature>
<dbReference type="Gene3D" id="3.30.40.10">
    <property type="entry name" value="Zinc/RING finger domain, C3HC4 (zinc finger)"/>
    <property type="match status" value="1"/>
</dbReference>
<dbReference type="Pfam" id="PF24812">
    <property type="entry name" value="WHD_TTC3"/>
    <property type="match status" value="1"/>
</dbReference>
<dbReference type="GO" id="GO:0008270">
    <property type="term" value="F:zinc ion binding"/>
    <property type="evidence" value="ECO:0007669"/>
    <property type="project" value="UniProtKB-KW"/>
</dbReference>
<reference evidence="7" key="1">
    <citation type="journal article" date="2023" name="Mol. Biol. Evol.">
        <title>Third-Generation Sequencing Reveals the Adaptive Role of the Epigenome in Three Deep-Sea Polychaetes.</title>
        <authorList>
            <person name="Perez M."/>
            <person name="Aroh O."/>
            <person name="Sun Y."/>
            <person name="Lan Y."/>
            <person name="Juniper S.K."/>
            <person name="Young C.R."/>
            <person name="Angers B."/>
            <person name="Qian P.Y."/>
        </authorList>
    </citation>
    <scope>NUCLEOTIDE SEQUENCE</scope>
    <source>
        <strain evidence="7">P08H-3</strain>
    </source>
</reference>
<evidence type="ECO:0000256" key="3">
    <source>
        <dbReference type="PROSITE-ProRule" id="PRU00175"/>
    </source>
</evidence>
<keyword evidence="1 3" id="KW-0479">Metal-binding</keyword>